<evidence type="ECO:0000256" key="8">
    <source>
        <dbReference type="ARBA" id="ARBA00022691"/>
    </source>
</evidence>
<dbReference type="Proteomes" id="UP000263377">
    <property type="component" value="Unassembled WGS sequence"/>
</dbReference>
<evidence type="ECO:0000256" key="5">
    <source>
        <dbReference type="ARBA" id="ARBA00022490"/>
    </source>
</evidence>
<keyword evidence="5" id="KW-0963">Cytoplasm</keyword>
<keyword evidence="6 12" id="KW-0489">Methyltransferase</keyword>
<dbReference type="InterPro" id="IPR000682">
    <property type="entry name" value="PCMT"/>
</dbReference>
<evidence type="ECO:0000256" key="3">
    <source>
        <dbReference type="ARBA" id="ARBA00011890"/>
    </source>
</evidence>
<keyword evidence="7 12" id="KW-0808">Transferase</keyword>
<dbReference type="AlphaFoldDB" id="A0A372ZM49"/>
<dbReference type="RefSeq" id="WP_117485591.1">
    <property type="nucleotide sequence ID" value="NZ_QVIG01000001.1"/>
</dbReference>
<dbReference type="Gene3D" id="3.40.50.150">
    <property type="entry name" value="Vaccinia Virus protein VP39"/>
    <property type="match status" value="1"/>
</dbReference>
<evidence type="ECO:0000256" key="1">
    <source>
        <dbReference type="ARBA" id="ARBA00004496"/>
    </source>
</evidence>
<comment type="subcellular location">
    <subcellularLocation>
        <location evidence="1">Cytoplasm</location>
    </subcellularLocation>
</comment>
<evidence type="ECO:0000256" key="2">
    <source>
        <dbReference type="ARBA" id="ARBA00005369"/>
    </source>
</evidence>
<reference evidence="12 13" key="1">
    <citation type="submission" date="2018-08" db="EMBL/GenBank/DDBJ databases">
        <title>Diversity &amp; Physiological Properties of Lignin-Decomposing Actinobacteria from Soil.</title>
        <authorList>
            <person name="Roh S.G."/>
            <person name="Kim S.B."/>
        </authorList>
    </citation>
    <scope>NUCLEOTIDE SEQUENCE [LARGE SCALE GENOMIC DNA]</scope>
    <source>
        <strain evidence="12 13">MMS17-GH009</strain>
    </source>
</reference>
<keyword evidence="13" id="KW-1185">Reference proteome</keyword>
<evidence type="ECO:0000313" key="13">
    <source>
        <dbReference type="Proteomes" id="UP000263377"/>
    </source>
</evidence>
<organism evidence="12 13">
    <name type="scientific">Kitasatospora xanthocidica</name>
    <dbReference type="NCBI Taxonomy" id="83382"/>
    <lineage>
        <taxon>Bacteria</taxon>
        <taxon>Bacillati</taxon>
        <taxon>Actinomycetota</taxon>
        <taxon>Actinomycetes</taxon>
        <taxon>Kitasatosporales</taxon>
        <taxon>Streptomycetaceae</taxon>
        <taxon>Kitasatospora</taxon>
    </lineage>
</organism>
<dbReference type="SUPFAM" id="SSF53335">
    <property type="entry name" value="S-adenosyl-L-methionine-dependent methyltransferases"/>
    <property type="match status" value="1"/>
</dbReference>
<evidence type="ECO:0000256" key="7">
    <source>
        <dbReference type="ARBA" id="ARBA00022679"/>
    </source>
</evidence>
<evidence type="ECO:0000256" key="6">
    <source>
        <dbReference type="ARBA" id="ARBA00022603"/>
    </source>
</evidence>
<gene>
    <name evidence="12" type="ORF">DR950_03170</name>
</gene>
<accession>A0A372ZM49</accession>
<dbReference type="GO" id="GO:0004719">
    <property type="term" value="F:protein-L-isoaspartate (D-aspartate) O-methyltransferase activity"/>
    <property type="evidence" value="ECO:0007669"/>
    <property type="project" value="UniProtKB-EC"/>
</dbReference>
<dbReference type="PANTHER" id="PTHR11579">
    <property type="entry name" value="PROTEIN-L-ISOASPARTATE O-METHYLTRANSFERASE"/>
    <property type="match status" value="1"/>
</dbReference>
<comment type="similarity">
    <text evidence="2">Belongs to the methyltransferase superfamily. L-isoaspartyl/D-aspartyl protein methyltransferase family.</text>
</comment>
<dbReference type="InterPro" id="IPR029063">
    <property type="entry name" value="SAM-dependent_MTases_sf"/>
</dbReference>
<dbReference type="EMBL" id="QVIG01000001">
    <property type="protein sequence ID" value="RGD56923.1"/>
    <property type="molecule type" value="Genomic_DNA"/>
</dbReference>
<dbReference type="GO" id="GO:0032259">
    <property type="term" value="P:methylation"/>
    <property type="evidence" value="ECO:0007669"/>
    <property type="project" value="UniProtKB-KW"/>
</dbReference>
<dbReference type="EC" id="2.1.1.77" evidence="3"/>
<evidence type="ECO:0000256" key="10">
    <source>
        <dbReference type="ARBA" id="ARBA00031323"/>
    </source>
</evidence>
<evidence type="ECO:0000256" key="11">
    <source>
        <dbReference type="ARBA" id="ARBA00031350"/>
    </source>
</evidence>
<evidence type="ECO:0000256" key="9">
    <source>
        <dbReference type="ARBA" id="ARBA00030757"/>
    </source>
</evidence>
<name>A0A372ZM49_9ACTN</name>
<dbReference type="PANTHER" id="PTHR11579:SF0">
    <property type="entry name" value="PROTEIN-L-ISOASPARTATE(D-ASPARTATE) O-METHYLTRANSFERASE"/>
    <property type="match status" value="1"/>
</dbReference>
<keyword evidence="8" id="KW-0949">S-adenosyl-L-methionine</keyword>
<proteinExistence type="inferred from homology"/>
<evidence type="ECO:0000256" key="4">
    <source>
        <dbReference type="ARBA" id="ARBA00013346"/>
    </source>
</evidence>
<dbReference type="GO" id="GO:0005737">
    <property type="term" value="C:cytoplasm"/>
    <property type="evidence" value="ECO:0007669"/>
    <property type="project" value="UniProtKB-SubCell"/>
</dbReference>
<sequence>MTTTAEPTADALRAALVDALTADGSLADPAWQRAFRDVPRHLFVPYFYRQGPDGRQQRISGDDPEHAAGWLRAVYANRPLVTHLIGGNAASSSTQPSLMAAMLQALGDDVDGPVKEIGTGTGYNAALLAHRYGSDRVVTVDVDPDVTAEARRRLDSTPYRPTVVTADGATFTDAGGPFGAIIATCGLDHVPTTWLQALAGGGVIVAPLGAGVVRAEKTGTTEAGGRFLPTGAYFIPLRTVGGSGVIRRPALPTVGARPSELGPDVVVDEHFRFLVSIALGPLGWNYDLNDGRRVGACLWDGAGSIAELRPDGSVAEAGPRLLWSELEAAHRLYAANGRPARERYGFSITSSGQRVWLDRPDGPYWPLNPGC</sequence>
<evidence type="ECO:0000313" key="12">
    <source>
        <dbReference type="EMBL" id="RGD56923.1"/>
    </source>
</evidence>
<protein>
    <recommendedName>
        <fullName evidence="4">Protein-L-isoaspartate O-methyltransferase</fullName>
        <ecNumber evidence="3">2.1.1.77</ecNumber>
    </recommendedName>
    <alternativeName>
        <fullName evidence="11">L-isoaspartyl protein carboxyl methyltransferase</fullName>
    </alternativeName>
    <alternativeName>
        <fullName evidence="9">Protein L-isoaspartyl methyltransferase</fullName>
    </alternativeName>
    <alternativeName>
        <fullName evidence="10">Protein-beta-aspartate methyltransferase</fullName>
    </alternativeName>
</protein>
<comment type="caution">
    <text evidence="12">The sequence shown here is derived from an EMBL/GenBank/DDBJ whole genome shotgun (WGS) entry which is preliminary data.</text>
</comment>
<dbReference type="Pfam" id="PF01135">
    <property type="entry name" value="PCMT"/>
    <property type="match status" value="1"/>
</dbReference>